<dbReference type="PANTHER" id="PTHR30469">
    <property type="entry name" value="MULTIDRUG RESISTANCE PROTEIN MDTA"/>
    <property type="match status" value="1"/>
</dbReference>
<sequence>MLSIRWRTAGWSRNKKGRAAGLLLAVMGLTLLAGCSIMPQEEEKEALPEIRVPKISQKPEYPVTRKTLELKATGSGKLLSAQEENLFFEMDNRRITDVYVKAGDKVNKGQVLAELDLGDLNSQIRRKEIDIEKTELDLKEAMRGDAEAADSVLLRKQQLDYELMKEELAELKEELNSLKLTAPYSGTIISFTAEKGDLARAYEAIGRIADMDSLVVAVQFNTNDRDSIAPGMETIVDINASGEYKGTVKRLPVDDGGQSDSGGEESLDAYTLIELSKLPDGLGRGTPLSASVIVQRKEKVLTIPLAALRTQNSRHYVLAAGKDGSKGEVDVEIGIQTSTDVEIIKGLEEGQKVVGK</sequence>
<dbReference type="RefSeq" id="WP_091188589.1">
    <property type="nucleotide sequence ID" value="NZ_FOMT01000004.1"/>
</dbReference>
<name>A0A1I2E5Z9_9BACL</name>
<evidence type="ECO:0000313" key="6">
    <source>
        <dbReference type="Proteomes" id="UP000198855"/>
    </source>
</evidence>
<protein>
    <submittedName>
        <fullName evidence="5">Membrane fusion protein, macrolide-specific efflux system</fullName>
    </submittedName>
</protein>
<dbReference type="InterPro" id="IPR058627">
    <property type="entry name" value="MdtA-like_C"/>
</dbReference>
<evidence type="ECO:0000259" key="3">
    <source>
        <dbReference type="Pfam" id="PF25967"/>
    </source>
</evidence>
<dbReference type="PANTHER" id="PTHR30469:SF33">
    <property type="entry name" value="SLR1207 PROTEIN"/>
    <property type="match status" value="1"/>
</dbReference>
<dbReference type="InterPro" id="IPR006143">
    <property type="entry name" value="RND_pump_MFP"/>
</dbReference>
<dbReference type="SUPFAM" id="SSF111369">
    <property type="entry name" value="HlyD-like secretion proteins"/>
    <property type="match status" value="1"/>
</dbReference>
<feature type="domain" description="Multidrug resistance protein MdtA-like C-terminal permuted SH3" evidence="3">
    <location>
        <begin position="300"/>
        <end position="354"/>
    </location>
</feature>
<dbReference type="Proteomes" id="UP000198855">
    <property type="component" value="Unassembled WGS sequence"/>
</dbReference>
<dbReference type="Gene3D" id="2.40.420.20">
    <property type="match status" value="1"/>
</dbReference>
<reference evidence="6" key="1">
    <citation type="submission" date="2016-10" db="EMBL/GenBank/DDBJ databases">
        <authorList>
            <person name="Varghese N."/>
            <person name="Submissions S."/>
        </authorList>
    </citation>
    <scope>NUCLEOTIDE SEQUENCE [LARGE SCALE GENOMIC DNA]</scope>
    <source>
        <strain evidence="6">CGMCC 1.10784</strain>
    </source>
</reference>
<dbReference type="InterPro" id="IPR058647">
    <property type="entry name" value="BSH_CzcB-like"/>
</dbReference>
<keyword evidence="2" id="KW-0175">Coiled coil</keyword>
<evidence type="ECO:0000313" key="5">
    <source>
        <dbReference type="EMBL" id="SFE88127.1"/>
    </source>
</evidence>
<dbReference type="OrthoDB" id="9765657at2"/>
<comment type="similarity">
    <text evidence="1">Belongs to the membrane fusion protein (MFP) (TC 8.A.1) family.</text>
</comment>
<accession>A0A1I2E5Z9</accession>
<evidence type="ECO:0000256" key="2">
    <source>
        <dbReference type="SAM" id="Coils"/>
    </source>
</evidence>
<dbReference type="Gene3D" id="2.40.50.100">
    <property type="match status" value="1"/>
</dbReference>
<dbReference type="NCBIfam" id="TIGR01730">
    <property type="entry name" value="RND_mfp"/>
    <property type="match status" value="1"/>
</dbReference>
<evidence type="ECO:0000256" key="1">
    <source>
        <dbReference type="ARBA" id="ARBA00009477"/>
    </source>
</evidence>
<dbReference type="STRING" id="1045775.SAMN05216378_4439"/>
<dbReference type="PROSITE" id="PS51257">
    <property type="entry name" value="PROKAR_LIPOPROTEIN"/>
    <property type="match status" value="1"/>
</dbReference>
<dbReference type="GO" id="GO:0015562">
    <property type="term" value="F:efflux transmembrane transporter activity"/>
    <property type="evidence" value="ECO:0007669"/>
    <property type="project" value="TreeGrafter"/>
</dbReference>
<dbReference type="Pfam" id="PF25973">
    <property type="entry name" value="BSH_CzcB"/>
    <property type="match status" value="1"/>
</dbReference>
<dbReference type="EMBL" id="FOMT01000004">
    <property type="protein sequence ID" value="SFE88127.1"/>
    <property type="molecule type" value="Genomic_DNA"/>
</dbReference>
<dbReference type="GO" id="GO:1990281">
    <property type="term" value="C:efflux pump complex"/>
    <property type="evidence" value="ECO:0007669"/>
    <property type="project" value="TreeGrafter"/>
</dbReference>
<dbReference type="AlphaFoldDB" id="A0A1I2E5Z9"/>
<feature type="domain" description="CzcB-like barrel-sandwich hybrid" evidence="4">
    <location>
        <begin position="95"/>
        <end position="210"/>
    </location>
</feature>
<evidence type="ECO:0000259" key="4">
    <source>
        <dbReference type="Pfam" id="PF25973"/>
    </source>
</evidence>
<dbReference type="Pfam" id="PF25967">
    <property type="entry name" value="RND-MFP_C"/>
    <property type="match status" value="1"/>
</dbReference>
<keyword evidence="6" id="KW-1185">Reference proteome</keyword>
<gene>
    <name evidence="5" type="ORF">SAMN05216378_4439</name>
</gene>
<feature type="coiled-coil region" evidence="2">
    <location>
        <begin position="117"/>
        <end position="181"/>
    </location>
</feature>
<proteinExistence type="inferred from homology"/>
<organism evidence="5 6">
    <name type="scientific">Paenibacillus catalpae</name>
    <dbReference type="NCBI Taxonomy" id="1045775"/>
    <lineage>
        <taxon>Bacteria</taxon>
        <taxon>Bacillati</taxon>
        <taxon>Bacillota</taxon>
        <taxon>Bacilli</taxon>
        <taxon>Bacillales</taxon>
        <taxon>Paenibacillaceae</taxon>
        <taxon>Paenibacillus</taxon>
    </lineage>
</organism>